<evidence type="ECO:0008006" key="3">
    <source>
        <dbReference type="Google" id="ProtNLM"/>
    </source>
</evidence>
<protein>
    <recommendedName>
        <fullName evidence="3">F-box domain-containing protein</fullName>
    </recommendedName>
</protein>
<accession>A0A5C3QQ26</accession>
<organism evidence="1 2">
    <name type="scientific">Pterulicium gracile</name>
    <dbReference type="NCBI Taxonomy" id="1884261"/>
    <lineage>
        <taxon>Eukaryota</taxon>
        <taxon>Fungi</taxon>
        <taxon>Dikarya</taxon>
        <taxon>Basidiomycota</taxon>
        <taxon>Agaricomycotina</taxon>
        <taxon>Agaricomycetes</taxon>
        <taxon>Agaricomycetidae</taxon>
        <taxon>Agaricales</taxon>
        <taxon>Pleurotineae</taxon>
        <taxon>Pterulaceae</taxon>
        <taxon>Pterulicium</taxon>
    </lineage>
</organism>
<dbReference type="AlphaFoldDB" id="A0A5C3QQ26"/>
<keyword evidence="2" id="KW-1185">Reference proteome</keyword>
<reference evidence="1 2" key="1">
    <citation type="journal article" date="2019" name="Nat. Ecol. Evol.">
        <title>Megaphylogeny resolves global patterns of mushroom evolution.</title>
        <authorList>
            <person name="Varga T."/>
            <person name="Krizsan K."/>
            <person name="Foldi C."/>
            <person name="Dima B."/>
            <person name="Sanchez-Garcia M."/>
            <person name="Sanchez-Ramirez S."/>
            <person name="Szollosi G.J."/>
            <person name="Szarkandi J.G."/>
            <person name="Papp V."/>
            <person name="Albert L."/>
            <person name="Andreopoulos W."/>
            <person name="Angelini C."/>
            <person name="Antonin V."/>
            <person name="Barry K.W."/>
            <person name="Bougher N.L."/>
            <person name="Buchanan P."/>
            <person name="Buyck B."/>
            <person name="Bense V."/>
            <person name="Catcheside P."/>
            <person name="Chovatia M."/>
            <person name="Cooper J."/>
            <person name="Damon W."/>
            <person name="Desjardin D."/>
            <person name="Finy P."/>
            <person name="Geml J."/>
            <person name="Haridas S."/>
            <person name="Hughes K."/>
            <person name="Justo A."/>
            <person name="Karasinski D."/>
            <person name="Kautmanova I."/>
            <person name="Kiss B."/>
            <person name="Kocsube S."/>
            <person name="Kotiranta H."/>
            <person name="LaButti K.M."/>
            <person name="Lechner B.E."/>
            <person name="Liimatainen K."/>
            <person name="Lipzen A."/>
            <person name="Lukacs Z."/>
            <person name="Mihaltcheva S."/>
            <person name="Morgado L.N."/>
            <person name="Niskanen T."/>
            <person name="Noordeloos M.E."/>
            <person name="Ohm R.A."/>
            <person name="Ortiz-Santana B."/>
            <person name="Ovrebo C."/>
            <person name="Racz N."/>
            <person name="Riley R."/>
            <person name="Savchenko A."/>
            <person name="Shiryaev A."/>
            <person name="Soop K."/>
            <person name="Spirin V."/>
            <person name="Szebenyi C."/>
            <person name="Tomsovsky M."/>
            <person name="Tulloss R.E."/>
            <person name="Uehling J."/>
            <person name="Grigoriev I.V."/>
            <person name="Vagvolgyi C."/>
            <person name="Papp T."/>
            <person name="Martin F.M."/>
            <person name="Miettinen O."/>
            <person name="Hibbett D.S."/>
            <person name="Nagy L.G."/>
        </authorList>
    </citation>
    <scope>NUCLEOTIDE SEQUENCE [LARGE SCALE GENOMIC DNA]</scope>
    <source>
        <strain evidence="1 2">CBS 309.79</strain>
    </source>
</reference>
<evidence type="ECO:0000313" key="1">
    <source>
        <dbReference type="EMBL" id="TFL02631.1"/>
    </source>
</evidence>
<evidence type="ECO:0000313" key="2">
    <source>
        <dbReference type="Proteomes" id="UP000305067"/>
    </source>
</evidence>
<name>A0A5C3QQ26_9AGAR</name>
<gene>
    <name evidence="1" type="ORF">BDV98DRAFT_592292</name>
</gene>
<dbReference type="EMBL" id="ML178822">
    <property type="protein sequence ID" value="TFL02631.1"/>
    <property type="molecule type" value="Genomic_DNA"/>
</dbReference>
<proteinExistence type="predicted"/>
<sequence>MDGDVRGVNPARRTDAEEIGPLGVLIMDSFLSSWRGLRTLRLVSCSATTASIVNILQLTSQRLDTLEINHIALLHPTLDDPSSASFSSILNLPTLRSAEFSPQLLMRIRAPNLVEFKLGYHYADTSGLQFAHDFIRASDVATSWKKLELMVPPMCQELLSLLSDLPALDVLLVGFNRGECNLSLLLRALYWQRNTHATPAQHDAPDQEDATVDRFCPKLADIEFQFYGAPSDDIDTDTISQLLELFVRSRARVSADEIRVGSPSFLESVRIAPGVMERPAWLESMEEEGLINRCD</sequence>
<dbReference type="Proteomes" id="UP000305067">
    <property type="component" value="Unassembled WGS sequence"/>
</dbReference>